<dbReference type="EMBL" id="JARBWL010000002">
    <property type="protein sequence ID" value="MDI2593685.1"/>
    <property type="molecule type" value="Genomic_DNA"/>
</dbReference>
<proteinExistence type="predicted"/>
<name>A0ABT6QSD6_9PSED</name>
<evidence type="ECO:0000256" key="1">
    <source>
        <dbReference type="ARBA" id="ARBA00004141"/>
    </source>
</evidence>
<feature type="transmembrane region" description="Helical" evidence="7">
    <location>
        <begin position="194"/>
        <end position="212"/>
    </location>
</feature>
<dbReference type="Proteomes" id="UP001159100">
    <property type="component" value="Unassembled WGS sequence"/>
</dbReference>
<comment type="caution">
    <text evidence="8">The sequence shown here is derived from an EMBL/GenBank/DDBJ whole genome shotgun (WGS) entry which is preliminary data.</text>
</comment>
<feature type="transmembrane region" description="Helical" evidence="7">
    <location>
        <begin position="344"/>
        <end position="363"/>
    </location>
</feature>
<protein>
    <submittedName>
        <fullName evidence="8">Divalent metal cation transporter</fullName>
    </submittedName>
</protein>
<dbReference type="PANTHER" id="PTHR11706">
    <property type="entry name" value="SOLUTE CARRIER PROTEIN FAMILY 11 MEMBER"/>
    <property type="match status" value="1"/>
</dbReference>
<evidence type="ECO:0000256" key="3">
    <source>
        <dbReference type="ARBA" id="ARBA00022692"/>
    </source>
</evidence>
<feature type="transmembrane region" description="Helical" evidence="7">
    <location>
        <begin position="122"/>
        <end position="142"/>
    </location>
</feature>
<reference evidence="8 9" key="1">
    <citation type="submission" date="2023-02" db="EMBL/GenBank/DDBJ databases">
        <title>Pseudomonas chrutzelriedensis sp. nov., a potently antifungal strain isolated from moss.</title>
        <authorList>
            <person name="Schnyder A."/>
            <person name="Kalawong R."/>
            <person name="Eberl L."/>
            <person name="Agnoli K."/>
        </authorList>
    </citation>
    <scope>NUCLEOTIDE SEQUENCE [LARGE SCALE GENOMIC DNA]</scope>
    <source>
        <strain evidence="8 9">681</strain>
    </source>
</reference>
<sequence>MNNEAQAEKPSVSAKTSWLKKLGPGLITGAADDDPSGIATYSQAGAQFGLNTLWTLFLTFPLMVGIQMISARIGRVSGHGLATNIRLHYPKPFLLGIVALLLIANIVNIAADIAAMGEALKLLIGGPALLYAVGFGVVSVLLQVFIPYNRYVRVLKWLTLVLLAYVGTLFAVHIPWGQVAYRTVWPALSWKPEYVTMIVAIFGTTISPYLFFWQASQEVEELEARPNAQALIDAPDQARVNFKRIRIDTVIGMSFSNIIAFFIMLTTAVTLHIHGMTQIQTSADAATALRPIAGEFAFWLFSAGIIGTGLLAIPVLAGSAAYAIAGALQWKNSLADEPKTAKQFYGIITAATLLGVLICFAPIDPIKALIWSAVINCVMAVPIMFIMMFMASNKAIMGKFVIHLSLKVLGWCCTIAMTLAVIAMFWGMLAG</sequence>
<evidence type="ECO:0000256" key="6">
    <source>
        <dbReference type="ARBA" id="ARBA00023136"/>
    </source>
</evidence>
<comment type="subcellular location">
    <subcellularLocation>
        <location evidence="1">Membrane</location>
        <topology evidence="1">Multi-pass membrane protein</topology>
    </subcellularLocation>
</comment>
<feature type="transmembrane region" description="Helical" evidence="7">
    <location>
        <begin position="93"/>
        <end position="116"/>
    </location>
</feature>
<feature type="transmembrane region" description="Helical" evidence="7">
    <location>
        <begin position="154"/>
        <end position="174"/>
    </location>
</feature>
<gene>
    <name evidence="8" type="ORF">POF45_19990</name>
</gene>
<keyword evidence="6 7" id="KW-0472">Membrane</keyword>
<keyword evidence="4" id="KW-0769">Symport</keyword>
<keyword evidence="3 7" id="KW-0812">Transmembrane</keyword>
<accession>A0ABT6QSD6</accession>
<feature type="transmembrane region" description="Helical" evidence="7">
    <location>
        <begin position="53"/>
        <end position="73"/>
    </location>
</feature>
<feature type="transmembrane region" description="Helical" evidence="7">
    <location>
        <begin position="249"/>
        <end position="276"/>
    </location>
</feature>
<dbReference type="PANTHER" id="PTHR11706:SF33">
    <property type="entry name" value="NATURAL RESISTANCE-ASSOCIATED MACROPHAGE PROTEIN 2"/>
    <property type="match status" value="1"/>
</dbReference>
<keyword evidence="2" id="KW-0813">Transport</keyword>
<organism evidence="8 9">
    <name type="scientific">Pseudomonas fungipugnans</name>
    <dbReference type="NCBI Taxonomy" id="3024217"/>
    <lineage>
        <taxon>Bacteria</taxon>
        <taxon>Pseudomonadati</taxon>
        <taxon>Pseudomonadota</taxon>
        <taxon>Gammaproteobacteria</taxon>
        <taxon>Pseudomonadales</taxon>
        <taxon>Pseudomonadaceae</taxon>
        <taxon>Pseudomonas</taxon>
    </lineage>
</organism>
<keyword evidence="5 7" id="KW-1133">Transmembrane helix</keyword>
<dbReference type="RefSeq" id="WP_259499157.1">
    <property type="nucleotide sequence ID" value="NZ_JARBWL010000002.1"/>
</dbReference>
<evidence type="ECO:0000313" key="9">
    <source>
        <dbReference type="Proteomes" id="UP001159100"/>
    </source>
</evidence>
<keyword evidence="9" id="KW-1185">Reference proteome</keyword>
<dbReference type="Pfam" id="PF01566">
    <property type="entry name" value="Nramp"/>
    <property type="match status" value="1"/>
</dbReference>
<evidence type="ECO:0000256" key="4">
    <source>
        <dbReference type="ARBA" id="ARBA00022847"/>
    </source>
</evidence>
<evidence type="ECO:0000256" key="5">
    <source>
        <dbReference type="ARBA" id="ARBA00022989"/>
    </source>
</evidence>
<evidence type="ECO:0000256" key="2">
    <source>
        <dbReference type="ARBA" id="ARBA00022448"/>
    </source>
</evidence>
<feature type="transmembrane region" description="Helical" evidence="7">
    <location>
        <begin position="369"/>
        <end position="392"/>
    </location>
</feature>
<evidence type="ECO:0000256" key="7">
    <source>
        <dbReference type="SAM" id="Phobius"/>
    </source>
</evidence>
<evidence type="ECO:0000313" key="8">
    <source>
        <dbReference type="EMBL" id="MDI2593685.1"/>
    </source>
</evidence>
<dbReference type="InterPro" id="IPR001046">
    <property type="entry name" value="NRAMP_fam"/>
</dbReference>
<feature type="transmembrane region" description="Helical" evidence="7">
    <location>
        <begin position="404"/>
        <end position="429"/>
    </location>
</feature>
<feature type="transmembrane region" description="Helical" evidence="7">
    <location>
        <begin position="296"/>
        <end position="324"/>
    </location>
</feature>